<dbReference type="EMBL" id="VYKK01000004">
    <property type="protein sequence ID" value="KAA9007275.1"/>
    <property type="molecule type" value="Genomic_DNA"/>
</dbReference>
<gene>
    <name evidence="1" type="ORF">F4V43_01965</name>
</gene>
<dbReference type="Proteomes" id="UP000367750">
    <property type="component" value="Unassembled WGS sequence"/>
</dbReference>
<dbReference type="OrthoDB" id="9843632at2"/>
<dbReference type="RefSeq" id="WP_150456565.1">
    <property type="nucleotide sequence ID" value="NZ_VYKK01000004.1"/>
</dbReference>
<evidence type="ECO:0000313" key="2">
    <source>
        <dbReference type="Proteomes" id="UP000367750"/>
    </source>
</evidence>
<comment type="caution">
    <text evidence="1">The sequence shown here is derived from an EMBL/GenBank/DDBJ whole genome shotgun (WGS) entry which is preliminary data.</text>
</comment>
<dbReference type="AlphaFoldDB" id="A0A5J5GGK1"/>
<organism evidence="1 2">
    <name type="scientific">Paenibacillus spiritus</name>
    <dbReference type="NCBI Taxonomy" id="2496557"/>
    <lineage>
        <taxon>Bacteria</taxon>
        <taxon>Bacillati</taxon>
        <taxon>Bacillota</taxon>
        <taxon>Bacilli</taxon>
        <taxon>Bacillales</taxon>
        <taxon>Paenibacillaceae</taxon>
        <taxon>Paenibacillus</taxon>
    </lineage>
</organism>
<proteinExistence type="predicted"/>
<evidence type="ECO:0000313" key="1">
    <source>
        <dbReference type="EMBL" id="KAA9007275.1"/>
    </source>
</evidence>
<keyword evidence="2" id="KW-1185">Reference proteome</keyword>
<name>A0A5J5GGK1_9BACL</name>
<reference evidence="1 2" key="1">
    <citation type="submission" date="2019-09" db="EMBL/GenBank/DDBJ databases">
        <title>Bacillus ochoae sp. nov., Paenibacillus whitsoniae sp. nov., Paenibacillus spiritus sp. nov. Isolated from the Mars Exploration Rover during spacecraft assembly.</title>
        <authorList>
            <person name="Seuylemezian A."/>
            <person name="Vaishampayan P."/>
        </authorList>
    </citation>
    <scope>NUCLEOTIDE SEQUENCE [LARGE SCALE GENOMIC DNA]</scope>
    <source>
        <strain evidence="1 2">MER_111</strain>
    </source>
</reference>
<accession>A0A5J5GGK1</accession>
<sequence length="112" mass="13268">MLTIEYVSSGKAYSDFEIEQKAKEIIDTHQEYLDQDMIYRTSTDNLIDAIRLYIVENDINPEGWLQFQFSGIQMPVSKFGNPDEWAKGFCDKRHNMMARILKRQTKLRIETR</sequence>
<protein>
    <submittedName>
        <fullName evidence="1">Uncharacterized protein</fullName>
    </submittedName>
</protein>